<evidence type="ECO:0000256" key="9">
    <source>
        <dbReference type="ARBA" id="ARBA00022741"/>
    </source>
</evidence>
<keyword evidence="12 21" id="KW-1133">Transmembrane helix</keyword>
<dbReference type="InterPro" id="IPR000742">
    <property type="entry name" value="EGF"/>
</dbReference>
<dbReference type="GO" id="GO:0005509">
    <property type="term" value="F:calcium ion binding"/>
    <property type="evidence" value="ECO:0007669"/>
    <property type="project" value="InterPro"/>
</dbReference>
<evidence type="ECO:0000313" key="26">
    <source>
        <dbReference type="Proteomes" id="UP001165190"/>
    </source>
</evidence>
<evidence type="ECO:0000256" key="16">
    <source>
        <dbReference type="ARBA" id="ARBA00047558"/>
    </source>
</evidence>
<keyword evidence="3 19" id="KW-0245">EGF-like domain</keyword>
<dbReference type="SMART" id="SM00179">
    <property type="entry name" value="EGF_CA"/>
    <property type="match status" value="1"/>
</dbReference>
<dbReference type="SUPFAM" id="SSF57184">
    <property type="entry name" value="Growth factor receptor domain"/>
    <property type="match status" value="1"/>
</dbReference>
<dbReference type="Pfam" id="PF07645">
    <property type="entry name" value="EGF_CA"/>
    <property type="match status" value="1"/>
</dbReference>
<dbReference type="FunFam" id="2.10.25.10:FF:000038">
    <property type="entry name" value="Fibrillin 2"/>
    <property type="match status" value="1"/>
</dbReference>
<dbReference type="Gene3D" id="1.10.510.10">
    <property type="entry name" value="Transferase(Phosphotransferase) domain 1"/>
    <property type="match status" value="1"/>
</dbReference>
<feature type="signal peptide" evidence="22">
    <location>
        <begin position="1"/>
        <end position="25"/>
    </location>
</feature>
<dbReference type="AlphaFoldDB" id="A0A9W7HK73"/>
<dbReference type="GO" id="GO:0030247">
    <property type="term" value="F:polysaccharide binding"/>
    <property type="evidence" value="ECO:0007669"/>
    <property type="project" value="InterPro"/>
</dbReference>
<evidence type="ECO:0000256" key="21">
    <source>
        <dbReference type="SAM" id="Phobius"/>
    </source>
</evidence>
<keyword evidence="5" id="KW-0808">Transferase</keyword>
<dbReference type="EMBL" id="BSYR01000016">
    <property type="protein sequence ID" value="GMI78372.1"/>
    <property type="molecule type" value="Genomic_DNA"/>
</dbReference>
<sequence length="726" mass="80683">MAPPTVCRILQFMLFSCLLEAGASAGSEAIPGCQDKCGNLSIPYPFGTTPECYLNKAFLITCNKSASPPQPLLGRGNLVVTNITLEGQVEIKQYIAADCYNASAQRVSHNTPKLWASMFTISNDRNKFTAVGCDTYATVKGVRGDGNNEYFTGCMSYCTERDPNGFNNSCSGIGCCQIPIPSGLKNITVSVSSYNNHTHVWDFNPCSYAFVADETKFTFNNKSFDELKNIESLPMVLDWAIGNETCKVAEHKPDYACKRNTICLDPANRSGYICKCKDGYYGNPYHPNGCQDINECKNSSLHNCISESNCLNTPGNYTCSCLKGFHGDGRKDGTRCTRNELNVIKISIAFSLCVLVVIVGSSWLFFINKKRKLLNMKNKFFRQNGGLLLQQELHERNASTETVKIFTAEELNTATKNYDESHIVGRGGFGTVYKGTLKKGTEVAIKKSRVVDQSQIKQFINEVIILSQINHRNVVKLLGCCLETEVPLLVYEFVSNGTLSDHIHCEDRESSISWVIRLRIATESAQVLSYLHSAASTPIIHRDVKPANILLDDNYTAKVSDFGASRLVPMDQTQLSTMVQGTLGYLDPEYLCTTQLTEKSDVYSFGVVLVELLTGKTAHSFAGPEEERNLVSHFDKSLRNDRLFEILDEKVAKERAAEQIQEVAKLAKRCLSIKGVERPSMKEVAQELEDLRKLTCQHPWAEVAVSMEETQFLLGQTFSVSTYVSN</sequence>
<dbReference type="PANTHER" id="PTHR27005:SF468">
    <property type="entry name" value="OS01G0310500 PROTEIN"/>
    <property type="match status" value="1"/>
</dbReference>
<keyword evidence="6 21" id="KW-0812">Transmembrane</keyword>
<keyword evidence="8" id="KW-0677">Repeat</keyword>
<dbReference type="InterPro" id="IPR018097">
    <property type="entry name" value="EGF_Ca-bd_CS"/>
</dbReference>
<evidence type="ECO:0000256" key="5">
    <source>
        <dbReference type="ARBA" id="ARBA00022679"/>
    </source>
</evidence>
<evidence type="ECO:0000256" key="22">
    <source>
        <dbReference type="SAM" id="SignalP"/>
    </source>
</evidence>
<dbReference type="GO" id="GO:0004674">
    <property type="term" value="F:protein serine/threonine kinase activity"/>
    <property type="evidence" value="ECO:0007669"/>
    <property type="project" value="UniProtKB-KW"/>
</dbReference>
<dbReference type="Gene3D" id="2.10.25.10">
    <property type="entry name" value="Laminin"/>
    <property type="match status" value="2"/>
</dbReference>
<dbReference type="OrthoDB" id="4062651at2759"/>
<dbReference type="PROSITE" id="PS00010">
    <property type="entry name" value="ASX_HYDROXYL"/>
    <property type="match status" value="1"/>
</dbReference>
<dbReference type="PROSITE" id="PS00107">
    <property type="entry name" value="PROTEIN_KINASE_ATP"/>
    <property type="match status" value="1"/>
</dbReference>
<dbReference type="InterPro" id="IPR011009">
    <property type="entry name" value="Kinase-like_dom_sf"/>
</dbReference>
<protein>
    <submittedName>
        <fullName evidence="25">Wall-associated kinase 2</fullName>
    </submittedName>
</protein>
<dbReference type="Pfam" id="PF07714">
    <property type="entry name" value="PK_Tyr_Ser-Thr"/>
    <property type="match status" value="1"/>
</dbReference>
<feature type="binding site" evidence="20">
    <location>
        <position position="447"/>
    </location>
    <ligand>
        <name>ATP</name>
        <dbReference type="ChEBI" id="CHEBI:30616"/>
    </ligand>
</feature>
<keyword evidence="9 20" id="KW-0547">Nucleotide-binding</keyword>
<dbReference type="PANTHER" id="PTHR27005">
    <property type="entry name" value="WALL-ASSOCIATED RECEPTOR KINASE-LIKE 21"/>
    <property type="match status" value="1"/>
</dbReference>
<accession>A0A9W7HK73</accession>
<keyword evidence="4" id="KW-0597">Phosphoprotein</keyword>
<feature type="transmembrane region" description="Helical" evidence="21">
    <location>
        <begin position="346"/>
        <end position="367"/>
    </location>
</feature>
<gene>
    <name evidence="25" type="ORF">HRI_001506500</name>
</gene>
<evidence type="ECO:0000259" key="24">
    <source>
        <dbReference type="PROSITE" id="PS50026"/>
    </source>
</evidence>
<evidence type="ECO:0000256" key="3">
    <source>
        <dbReference type="ARBA" id="ARBA00022536"/>
    </source>
</evidence>
<comment type="subcellular location">
    <subcellularLocation>
        <location evidence="1">Membrane</location>
        <topology evidence="1">Single-pass type I membrane protein</topology>
    </subcellularLocation>
</comment>
<keyword evidence="7 22" id="KW-0732">Signal</keyword>
<dbReference type="SMART" id="SM00181">
    <property type="entry name" value="EGF"/>
    <property type="match status" value="2"/>
</dbReference>
<proteinExistence type="predicted"/>
<dbReference type="InterPro" id="IPR049883">
    <property type="entry name" value="NOTCH1_EGF-like"/>
</dbReference>
<dbReference type="InterPro" id="IPR001881">
    <property type="entry name" value="EGF-like_Ca-bd_dom"/>
</dbReference>
<dbReference type="PROSITE" id="PS50011">
    <property type="entry name" value="PROTEIN_KINASE_DOM"/>
    <property type="match status" value="1"/>
</dbReference>
<keyword evidence="14" id="KW-1015">Disulfide bond</keyword>
<evidence type="ECO:0000259" key="23">
    <source>
        <dbReference type="PROSITE" id="PS50011"/>
    </source>
</evidence>
<dbReference type="InterPro" id="IPR000152">
    <property type="entry name" value="EGF-type_Asp/Asn_hydroxyl_site"/>
</dbReference>
<feature type="chain" id="PRO_5040775742" evidence="22">
    <location>
        <begin position="26"/>
        <end position="726"/>
    </location>
</feature>
<evidence type="ECO:0000256" key="11">
    <source>
        <dbReference type="ARBA" id="ARBA00022840"/>
    </source>
</evidence>
<keyword evidence="10 25" id="KW-0418">Kinase</keyword>
<dbReference type="Gene3D" id="3.30.200.20">
    <property type="entry name" value="Phosphorylase Kinase, domain 1"/>
    <property type="match status" value="1"/>
</dbReference>
<dbReference type="GO" id="GO:0005886">
    <property type="term" value="C:plasma membrane"/>
    <property type="evidence" value="ECO:0007669"/>
    <property type="project" value="TreeGrafter"/>
</dbReference>
<evidence type="ECO:0000256" key="20">
    <source>
        <dbReference type="PROSITE-ProRule" id="PRU10141"/>
    </source>
</evidence>
<dbReference type="PROSITE" id="PS01187">
    <property type="entry name" value="EGF_CA"/>
    <property type="match status" value="1"/>
</dbReference>
<dbReference type="InterPro" id="IPR000719">
    <property type="entry name" value="Prot_kinase_dom"/>
</dbReference>
<dbReference type="InterPro" id="IPR017441">
    <property type="entry name" value="Protein_kinase_ATP_BS"/>
</dbReference>
<organism evidence="25 26">
    <name type="scientific">Hibiscus trionum</name>
    <name type="common">Flower of an hour</name>
    <dbReference type="NCBI Taxonomy" id="183268"/>
    <lineage>
        <taxon>Eukaryota</taxon>
        <taxon>Viridiplantae</taxon>
        <taxon>Streptophyta</taxon>
        <taxon>Embryophyta</taxon>
        <taxon>Tracheophyta</taxon>
        <taxon>Spermatophyta</taxon>
        <taxon>Magnoliopsida</taxon>
        <taxon>eudicotyledons</taxon>
        <taxon>Gunneridae</taxon>
        <taxon>Pentapetalae</taxon>
        <taxon>rosids</taxon>
        <taxon>malvids</taxon>
        <taxon>Malvales</taxon>
        <taxon>Malvaceae</taxon>
        <taxon>Malvoideae</taxon>
        <taxon>Hibiscus</taxon>
    </lineage>
</organism>
<evidence type="ECO:0000256" key="6">
    <source>
        <dbReference type="ARBA" id="ARBA00022692"/>
    </source>
</evidence>
<name>A0A9W7HK73_HIBTR</name>
<evidence type="ECO:0000256" key="10">
    <source>
        <dbReference type="ARBA" id="ARBA00022777"/>
    </source>
</evidence>
<evidence type="ECO:0000256" key="4">
    <source>
        <dbReference type="ARBA" id="ARBA00022553"/>
    </source>
</evidence>
<dbReference type="Pfam" id="PF08488">
    <property type="entry name" value="WAK"/>
    <property type="match status" value="1"/>
</dbReference>
<evidence type="ECO:0000256" key="18">
    <source>
        <dbReference type="ARBA" id="ARBA00058961"/>
    </source>
</evidence>
<dbReference type="CDD" id="cd00054">
    <property type="entry name" value="EGF_CA"/>
    <property type="match status" value="1"/>
</dbReference>
<evidence type="ECO:0000256" key="14">
    <source>
        <dbReference type="ARBA" id="ARBA00023157"/>
    </source>
</evidence>
<keyword evidence="11 20" id="KW-0067">ATP-binding</keyword>
<evidence type="ECO:0000256" key="12">
    <source>
        <dbReference type="ARBA" id="ARBA00022989"/>
    </source>
</evidence>
<dbReference type="FunFam" id="3.30.200.20:FF:000043">
    <property type="entry name" value="Wall-associated receptor kinase 2"/>
    <property type="match status" value="1"/>
</dbReference>
<evidence type="ECO:0000256" key="15">
    <source>
        <dbReference type="ARBA" id="ARBA00023180"/>
    </source>
</evidence>
<comment type="catalytic activity">
    <reaction evidence="16">
        <text>L-seryl-[protein] + ATP = O-phospho-L-seryl-[protein] + ADP + H(+)</text>
        <dbReference type="Rhea" id="RHEA:17989"/>
        <dbReference type="Rhea" id="RHEA-COMP:9863"/>
        <dbReference type="Rhea" id="RHEA-COMP:11604"/>
        <dbReference type="ChEBI" id="CHEBI:15378"/>
        <dbReference type="ChEBI" id="CHEBI:29999"/>
        <dbReference type="ChEBI" id="CHEBI:30616"/>
        <dbReference type="ChEBI" id="CHEBI:83421"/>
        <dbReference type="ChEBI" id="CHEBI:456216"/>
    </reaction>
</comment>
<dbReference type="GO" id="GO:0007166">
    <property type="term" value="P:cell surface receptor signaling pathway"/>
    <property type="evidence" value="ECO:0007669"/>
    <property type="project" value="InterPro"/>
</dbReference>
<keyword evidence="2" id="KW-0723">Serine/threonine-protein kinase</keyword>
<keyword evidence="26" id="KW-1185">Reference proteome</keyword>
<dbReference type="InterPro" id="IPR008271">
    <property type="entry name" value="Ser/Thr_kinase_AS"/>
</dbReference>
<comment type="caution">
    <text evidence="19">Lacks conserved residue(s) required for the propagation of feature annotation.</text>
</comment>
<evidence type="ECO:0000256" key="7">
    <source>
        <dbReference type="ARBA" id="ARBA00022729"/>
    </source>
</evidence>
<dbReference type="InterPro" id="IPR001245">
    <property type="entry name" value="Ser-Thr/Tyr_kinase_cat_dom"/>
</dbReference>
<comment type="caution">
    <text evidence="25">The sequence shown here is derived from an EMBL/GenBank/DDBJ whole genome shotgun (WGS) entry which is preliminary data.</text>
</comment>
<dbReference type="PROSITE" id="PS50026">
    <property type="entry name" value="EGF_3"/>
    <property type="match status" value="1"/>
</dbReference>
<keyword evidence="15" id="KW-0325">Glycoprotein</keyword>
<dbReference type="SUPFAM" id="SSF56112">
    <property type="entry name" value="Protein kinase-like (PK-like)"/>
    <property type="match status" value="1"/>
</dbReference>
<dbReference type="GO" id="GO:0005524">
    <property type="term" value="F:ATP binding"/>
    <property type="evidence" value="ECO:0007669"/>
    <property type="project" value="UniProtKB-UniRule"/>
</dbReference>
<keyword evidence="13 21" id="KW-0472">Membrane</keyword>
<evidence type="ECO:0000256" key="17">
    <source>
        <dbReference type="ARBA" id="ARBA00047951"/>
    </source>
</evidence>
<evidence type="ECO:0000256" key="13">
    <source>
        <dbReference type="ARBA" id="ARBA00023136"/>
    </source>
</evidence>
<feature type="domain" description="Protein kinase" evidence="23">
    <location>
        <begin position="418"/>
        <end position="701"/>
    </location>
</feature>
<reference evidence="25" key="1">
    <citation type="submission" date="2023-05" db="EMBL/GenBank/DDBJ databases">
        <title>Genome and transcriptome analyses reveal genes involved in the formation of fine ridges on petal epidermal cells in Hibiscus trionum.</title>
        <authorList>
            <person name="Koshimizu S."/>
            <person name="Masuda S."/>
            <person name="Ishii T."/>
            <person name="Shirasu K."/>
            <person name="Hoshino A."/>
            <person name="Arita M."/>
        </authorList>
    </citation>
    <scope>NUCLEOTIDE SEQUENCE</scope>
    <source>
        <strain evidence="25">Hamamatsu line</strain>
    </source>
</reference>
<comment type="function">
    <text evidence="18">Serine/threonine-protein kinase that may function as a signaling receptor of extracellular matrix component. Binding to pectin may have significance in the control of cell expansion, morphogenesis and development.</text>
</comment>
<evidence type="ECO:0000256" key="19">
    <source>
        <dbReference type="PROSITE-ProRule" id="PRU00076"/>
    </source>
</evidence>
<evidence type="ECO:0000256" key="2">
    <source>
        <dbReference type="ARBA" id="ARBA00022527"/>
    </source>
</evidence>
<dbReference type="InterPro" id="IPR009030">
    <property type="entry name" value="Growth_fac_rcpt_cys_sf"/>
</dbReference>
<dbReference type="InterPro" id="IPR025287">
    <property type="entry name" value="WAK_GUB"/>
</dbReference>
<evidence type="ECO:0000256" key="8">
    <source>
        <dbReference type="ARBA" id="ARBA00022737"/>
    </source>
</evidence>
<evidence type="ECO:0000313" key="25">
    <source>
        <dbReference type="EMBL" id="GMI78372.1"/>
    </source>
</evidence>
<dbReference type="Proteomes" id="UP001165190">
    <property type="component" value="Unassembled WGS sequence"/>
</dbReference>
<feature type="domain" description="EGF-like" evidence="24">
    <location>
        <begin position="292"/>
        <end position="337"/>
    </location>
</feature>
<comment type="catalytic activity">
    <reaction evidence="17">
        <text>L-threonyl-[protein] + ATP = O-phospho-L-threonyl-[protein] + ADP + H(+)</text>
        <dbReference type="Rhea" id="RHEA:46608"/>
        <dbReference type="Rhea" id="RHEA-COMP:11060"/>
        <dbReference type="Rhea" id="RHEA-COMP:11605"/>
        <dbReference type="ChEBI" id="CHEBI:15378"/>
        <dbReference type="ChEBI" id="CHEBI:30013"/>
        <dbReference type="ChEBI" id="CHEBI:30616"/>
        <dbReference type="ChEBI" id="CHEBI:61977"/>
        <dbReference type="ChEBI" id="CHEBI:456216"/>
    </reaction>
</comment>
<evidence type="ECO:0000256" key="1">
    <source>
        <dbReference type="ARBA" id="ARBA00004479"/>
    </source>
</evidence>
<dbReference type="Pfam" id="PF13947">
    <property type="entry name" value="GUB_WAK_bind"/>
    <property type="match status" value="1"/>
</dbReference>
<dbReference type="PROSITE" id="PS00108">
    <property type="entry name" value="PROTEIN_KINASE_ST"/>
    <property type="match status" value="1"/>
</dbReference>
<dbReference type="CDD" id="cd14066">
    <property type="entry name" value="STKc_IRAK"/>
    <property type="match status" value="1"/>
</dbReference>
<dbReference type="SMART" id="SM00220">
    <property type="entry name" value="S_TKc"/>
    <property type="match status" value="1"/>
</dbReference>
<dbReference type="FunFam" id="1.10.510.10:FF:000084">
    <property type="entry name" value="Wall-associated receptor kinase 2"/>
    <property type="match status" value="1"/>
</dbReference>
<dbReference type="InterPro" id="IPR013695">
    <property type="entry name" value="WAK"/>
</dbReference>
<dbReference type="InterPro" id="IPR045274">
    <property type="entry name" value="WAK-like"/>
</dbReference>